<gene>
    <name evidence="1" type="ORF">GCM10025783_04460</name>
</gene>
<dbReference type="PANTHER" id="PTHR37807">
    <property type="entry name" value="OS07G0160300 PROTEIN"/>
    <property type="match status" value="1"/>
</dbReference>
<dbReference type="Gene3D" id="3.40.50.300">
    <property type="entry name" value="P-loop containing nucleotide triphosphate hydrolases"/>
    <property type="match status" value="1"/>
</dbReference>
<evidence type="ECO:0000313" key="2">
    <source>
        <dbReference type="Proteomes" id="UP001500121"/>
    </source>
</evidence>
<dbReference type="Proteomes" id="UP001500121">
    <property type="component" value="Unassembled WGS sequence"/>
</dbReference>
<dbReference type="PANTHER" id="PTHR37807:SF3">
    <property type="entry name" value="OS07G0160300 PROTEIN"/>
    <property type="match status" value="1"/>
</dbReference>
<dbReference type="SUPFAM" id="SSF52540">
    <property type="entry name" value="P-loop containing nucleoside triphosphate hydrolases"/>
    <property type="match status" value="1"/>
</dbReference>
<organism evidence="1 2">
    <name type="scientific">Amnibacterium soli</name>
    <dbReference type="NCBI Taxonomy" id="1282736"/>
    <lineage>
        <taxon>Bacteria</taxon>
        <taxon>Bacillati</taxon>
        <taxon>Actinomycetota</taxon>
        <taxon>Actinomycetes</taxon>
        <taxon>Micrococcales</taxon>
        <taxon>Microbacteriaceae</taxon>
        <taxon>Amnibacterium</taxon>
    </lineage>
</organism>
<comment type="caution">
    <text evidence="1">The sequence shown here is derived from an EMBL/GenBank/DDBJ whole genome shotgun (WGS) entry which is preliminary data.</text>
</comment>
<proteinExistence type="predicted"/>
<reference evidence="2" key="1">
    <citation type="journal article" date="2019" name="Int. J. Syst. Evol. Microbiol.">
        <title>The Global Catalogue of Microorganisms (GCM) 10K type strain sequencing project: providing services to taxonomists for standard genome sequencing and annotation.</title>
        <authorList>
            <consortium name="The Broad Institute Genomics Platform"/>
            <consortium name="The Broad Institute Genome Sequencing Center for Infectious Disease"/>
            <person name="Wu L."/>
            <person name="Ma J."/>
        </authorList>
    </citation>
    <scope>NUCLEOTIDE SEQUENCE [LARGE SCALE GENOMIC DNA]</scope>
    <source>
        <strain evidence="2">JCM 19015</strain>
    </source>
</reference>
<evidence type="ECO:0000313" key="1">
    <source>
        <dbReference type="EMBL" id="GAA4737164.1"/>
    </source>
</evidence>
<dbReference type="EMBL" id="BAABLP010000001">
    <property type="protein sequence ID" value="GAA4737164.1"/>
    <property type="molecule type" value="Genomic_DNA"/>
</dbReference>
<keyword evidence="2" id="KW-1185">Reference proteome</keyword>
<dbReference type="RefSeq" id="WP_345479294.1">
    <property type="nucleotide sequence ID" value="NZ_BAABLP010000001.1"/>
</dbReference>
<dbReference type="Pfam" id="PF13671">
    <property type="entry name" value="AAA_33"/>
    <property type="match status" value="1"/>
</dbReference>
<protein>
    <submittedName>
        <fullName evidence="1">AAA family ATPase</fullName>
    </submittedName>
</protein>
<dbReference type="InterPro" id="IPR027417">
    <property type="entry name" value="P-loop_NTPase"/>
</dbReference>
<name>A0ABP8YT04_9MICO</name>
<accession>A0ABP8YT04</accession>
<sequence length="175" mass="18244">MVRLIVLSGPPGIGKSTVADAVAALHPAVRLSIDDVEEAMRACGLAARQTGVAAYEVVRAAAEQNLAQGLDVVVDAVNDSEPARGTWRRAAAATGAALLQIVLVIDDAATHRTRLEGRTRPFVHLAEPAWDAVVVARPDRWGPGVLRLDAAHPVEELARSVLAAVPSSPPSHPAA</sequence>